<dbReference type="AlphaFoldDB" id="A0A016TMX5"/>
<dbReference type="Proteomes" id="UP000024635">
    <property type="component" value="Unassembled WGS sequence"/>
</dbReference>
<organism evidence="1 2">
    <name type="scientific">Ancylostoma ceylanicum</name>
    <dbReference type="NCBI Taxonomy" id="53326"/>
    <lineage>
        <taxon>Eukaryota</taxon>
        <taxon>Metazoa</taxon>
        <taxon>Ecdysozoa</taxon>
        <taxon>Nematoda</taxon>
        <taxon>Chromadorea</taxon>
        <taxon>Rhabditida</taxon>
        <taxon>Rhabditina</taxon>
        <taxon>Rhabditomorpha</taxon>
        <taxon>Strongyloidea</taxon>
        <taxon>Ancylostomatidae</taxon>
        <taxon>Ancylostomatinae</taxon>
        <taxon>Ancylostoma</taxon>
    </lineage>
</organism>
<keyword evidence="2" id="KW-1185">Reference proteome</keyword>
<comment type="caution">
    <text evidence="1">The sequence shown here is derived from an EMBL/GenBank/DDBJ whole genome shotgun (WGS) entry which is preliminary data.</text>
</comment>
<evidence type="ECO:0000313" key="1">
    <source>
        <dbReference type="EMBL" id="EYC04070.1"/>
    </source>
</evidence>
<evidence type="ECO:0000313" key="2">
    <source>
        <dbReference type="Proteomes" id="UP000024635"/>
    </source>
</evidence>
<dbReference type="EMBL" id="JARK01001426">
    <property type="protein sequence ID" value="EYC04070.1"/>
    <property type="molecule type" value="Genomic_DNA"/>
</dbReference>
<name>A0A016TMX5_9BILA</name>
<protein>
    <submittedName>
        <fullName evidence="1">Uncharacterized protein</fullName>
    </submittedName>
</protein>
<accession>A0A016TMX5</accession>
<reference evidence="2" key="1">
    <citation type="journal article" date="2015" name="Nat. Genet.">
        <title>The genome and transcriptome of the zoonotic hookworm Ancylostoma ceylanicum identify infection-specific gene families.</title>
        <authorList>
            <person name="Schwarz E.M."/>
            <person name="Hu Y."/>
            <person name="Antoshechkin I."/>
            <person name="Miller M.M."/>
            <person name="Sternberg P.W."/>
            <person name="Aroian R.V."/>
        </authorList>
    </citation>
    <scope>NUCLEOTIDE SEQUENCE</scope>
    <source>
        <strain evidence="2">HY135</strain>
    </source>
</reference>
<sequence length="133" mass="15102">MREREILDFVNSCSCDKCSQAVHTATISHQQHRRVIPVPRGHFILRQTRSSPSERVHFHRHLATSARLAQLVGTAQEEVAGDRRTPPAMTASKKHIIGSVFERLYRALVSSTTRTAKLQSIVTFPYSSFHLRL</sequence>
<gene>
    <name evidence="1" type="primary">Acey_s0090.g2397</name>
    <name evidence="1" type="ORF">Y032_0090g2397</name>
</gene>
<proteinExistence type="predicted"/>